<accession>A0ABY4SNC4</accession>
<evidence type="ECO:0000313" key="11">
    <source>
        <dbReference type="Proteomes" id="UP001055429"/>
    </source>
</evidence>
<keyword evidence="4 8" id="KW-0479">Metal-binding</keyword>
<evidence type="ECO:0000256" key="4">
    <source>
        <dbReference type="ARBA" id="ARBA00022723"/>
    </source>
</evidence>
<dbReference type="InterPro" id="IPR022907">
    <property type="entry name" value="VapC_family"/>
</dbReference>
<dbReference type="Proteomes" id="UP001055429">
    <property type="component" value="Chromosome"/>
</dbReference>
<dbReference type="HAMAP" id="MF_00265">
    <property type="entry name" value="VapC_Nob1"/>
    <property type="match status" value="1"/>
</dbReference>
<evidence type="ECO:0000256" key="3">
    <source>
        <dbReference type="ARBA" id="ARBA00022722"/>
    </source>
</evidence>
<dbReference type="Pfam" id="PF01850">
    <property type="entry name" value="PIN"/>
    <property type="match status" value="1"/>
</dbReference>
<feature type="binding site" evidence="8">
    <location>
        <position position="97"/>
    </location>
    <ligand>
        <name>Mg(2+)</name>
        <dbReference type="ChEBI" id="CHEBI:18420"/>
    </ligand>
</feature>
<dbReference type="Gene3D" id="3.40.50.1010">
    <property type="entry name" value="5'-nuclease"/>
    <property type="match status" value="1"/>
</dbReference>
<protein>
    <recommendedName>
        <fullName evidence="8">Ribonuclease VapC</fullName>
        <shortName evidence="8">RNase VapC</shortName>
        <ecNumber evidence="8">3.1.-.-</ecNumber>
    </recommendedName>
    <alternativeName>
        <fullName evidence="8">Toxin VapC</fullName>
    </alternativeName>
</protein>
<organism evidence="10 11">
    <name type="scientific">Brevundimonas albigilva</name>
    <dbReference type="NCBI Taxonomy" id="1312364"/>
    <lineage>
        <taxon>Bacteria</taxon>
        <taxon>Pseudomonadati</taxon>
        <taxon>Pseudomonadota</taxon>
        <taxon>Alphaproteobacteria</taxon>
        <taxon>Caulobacterales</taxon>
        <taxon>Caulobacteraceae</taxon>
        <taxon>Brevundimonas</taxon>
    </lineage>
</organism>
<dbReference type="CDD" id="cd09871">
    <property type="entry name" value="PIN_MtVapC28-VapC30-like"/>
    <property type="match status" value="1"/>
</dbReference>
<gene>
    <name evidence="8" type="primary">vapC</name>
    <name evidence="10" type="ORF">M8231_01740</name>
</gene>
<evidence type="ECO:0000313" key="10">
    <source>
        <dbReference type="EMBL" id="URI15748.1"/>
    </source>
</evidence>
<reference evidence="10" key="1">
    <citation type="submission" date="2022-05" db="EMBL/GenBank/DDBJ databases">
        <title>Brevundimonas albigilva TT17 genome sequence.</title>
        <authorList>
            <person name="Lee K."/>
            <person name="Son H."/>
        </authorList>
    </citation>
    <scope>NUCLEOTIDE SEQUENCE</scope>
    <source>
        <strain evidence="10">TT17</strain>
    </source>
</reference>
<feature type="binding site" evidence="8">
    <location>
        <position position="5"/>
    </location>
    <ligand>
        <name>Mg(2+)</name>
        <dbReference type="ChEBI" id="CHEBI:18420"/>
    </ligand>
</feature>
<evidence type="ECO:0000259" key="9">
    <source>
        <dbReference type="Pfam" id="PF01850"/>
    </source>
</evidence>
<name>A0ABY4SNC4_9CAUL</name>
<dbReference type="InterPro" id="IPR050556">
    <property type="entry name" value="Type_II_TA_system_RNase"/>
</dbReference>
<evidence type="ECO:0000256" key="1">
    <source>
        <dbReference type="ARBA" id="ARBA00001946"/>
    </source>
</evidence>
<dbReference type="EMBL" id="CP097649">
    <property type="protein sequence ID" value="URI15748.1"/>
    <property type="molecule type" value="Genomic_DNA"/>
</dbReference>
<proteinExistence type="inferred from homology"/>
<dbReference type="SUPFAM" id="SSF88723">
    <property type="entry name" value="PIN domain-like"/>
    <property type="match status" value="1"/>
</dbReference>
<keyword evidence="3 8" id="KW-0540">Nuclease</keyword>
<feature type="domain" description="PIN" evidence="9">
    <location>
        <begin position="2"/>
        <end position="122"/>
    </location>
</feature>
<evidence type="ECO:0000256" key="2">
    <source>
        <dbReference type="ARBA" id="ARBA00022649"/>
    </source>
</evidence>
<dbReference type="PANTHER" id="PTHR33653:SF1">
    <property type="entry name" value="RIBONUCLEASE VAPC2"/>
    <property type="match status" value="1"/>
</dbReference>
<dbReference type="PANTHER" id="PTHR33653">
    <property type="entry name" value="RIBONUCLEASE VAPC2"/>
    <property type="match status" value="1"/>
</dbReference>
<comment type="function">
    <text evidence="8">Toxic component of a toxin-antitoxin (TA) system. An RNase.</text>
</comment>
<comment type="similarity">
    <text evidence="7 8">Belongs to the PINc/VapC protein family.</text>
</comment>
<evidence type="ECO:0000256" key="7">
    <source>
        <dbReference type="ARBA" id="ARBA00038093"/>
    </source>
</evidence>
<evidence type="ECO:0000256" key="6">
    <source>
        <dbReference type="ARBA" id="ARBA00022842"/>
    </source>
</evidence>
<evidence type="ECO:0000256" key="5">
    <source>
        <dbReference type="ARBA" id="ARBA00022801"/>
    </source>
</evidence>
<dbReference type="RefSeq" id="WP_249751418.1">
    <property type="nucleotide sequence ID" value="NZ_CP097298.1"/>
</dbReference>
<keyword evidence="5 8" id="KW-0378">Hydrolase</keyword>
<comment type="cofactor">
    <cofactor evidence="1 8">
        <name>Mg(2+)</name>
        <dbReference type="ChEBI" id="CHEBI:18420"/>
    </cofactor>
</comment>
<keyword evidence="2 8" id="KW-1277">Toxin-antitoxin system</keyword>
<keyword evidence="6 8" id="KW-0460">Magnesium</keyword>
<keyword evidence="8" id="KW-0800">Toxin</keyword>
<sequence>MIAVDTSALMAILLGEPEADACAEALEEADVLRISTATVAEALIVAARRGLGEEMQALIDGLGFEEAAVTPAAARRVARAYGRWGKGAHPAGLNFGDCFSYEAAVSADCPLLYVGDDFARTDVRSGLTPHPAANG</sequence>
<dbReference type="InterPro" id="IPR029060">
    <property type="entry name" value="PIN-like_dom_sf"/>
</dbReference>
<dbReference type="EC" id="3.1.-.-" evidence="8"/>
<dbReference type="InterPro" id="IPR002716">
    <property type="entry name" value="PIN_dom"/>
</dbReference>
<evidence type="ECO:0000256" key="8">
    <source>
        <dbReference type="HAMAP-Rule" id="MF_00265"/>
    </source>
</evidence>
<keyword evidence="11" id="KW-1185">Reference proteome</keyword>